<name>A0A6A6YDQ6_9PEZI</name>
<dbReference type="OrthoDB" id="4850726at2759"/>
<evidence type="ECO:0000313" key="3">
    <source>
        <dbReference type="Proteomes" id="UP000504636"/>
    </source>
</evidence>
<evidence type="ECO:0000313" key="4">
    <source>
        <dbReference type="RefSeq" id="XP_033573652.1"/>
    </source>
</evidence>
<dbReference type="PANTHER" id="PTHR24148">
    <property type="entry name" value="ANKYRIN REPEAT DOMAIN-CONTAINING PROTEIN 39 HOMOLOG-RELATED"/>
    <property type="match status" value="1"/>
</dbReference>
<dbReference type="Proteomes" id="UP000504636">
    <property type="component" value="Unplaced"/>
</dbReference>
<dbReference type="RefSeq" id="XP_033573652.1">
    <property type="nucleotide sequence ID" value="XM_033720549.1"/>
</dbReference>
<dbReference type="InterPro" id="IPR052895">
    <property type="entry name" value="HetReg/Transcr_Mod"/>
</dbReference>
<dbReference type="InterPro" id="IPR010730">
    <property type="entry name" value="HET"/>
</dbReference>
<reference evidence="2 4" key="1">
    <citation type="journal article" date="2020" name="Stud. Mycol.">
        <title>101 Dothideomycetes genomes: a test case for predicting lifestyles and emergence of pathogens.</title>
        <authorList>
            <person name="Haridas S."/>
            <person name="Albert R."/>
            <person name="Binder M."/>
            <person name="Bloem J."/>
            <person name="Labutti K."/>
            <person name="Salamov A."/>
            <person name="Andreopoulos B."/>
            <person name="Baker S."/>
            <person name="Barry K."/>
            <person name="Bills G."/>
            <person name="Bluhm B."/>
            <person name="Cannon C."/>
            <person name="Castanera R."/>
            <person name="Culley D."/>
            <person name="Daum C."/>
            <person name="Ezra D."/>
            <person name="Gonzalez J."/>
            <person name="Henrissat B."/>
            <person name="Kuo A."/>
            <person name="Liang C."/>
            <person name="Lipzen A."/>
            <person name="Lutzoni F."/>
            <person name="Magnuson J."/>
            <person name="Mondo S."/>
            <person name="Nolan M."/>
            <person name="Ohm R."/>
            <person name="Pangilinan J."/>
            <person name="Park H.-J."/>
            <person name="Ramirez L."/>
            <person name="Alfaro M."/>
            <person name="Sun H."/>
            <person name="Tritt A."/>
            <person name="Yoshinaga Y."/>
            <person name="Zwiers L.-H."/>
            <person name="Turgeon B."/>
            <person name="Goodwin S."/>
            <person name="Spatafora J."/>
            <person name="Crous P."/>
            <person name="Grigoriev I."/>
        </authorList>
    </citation>
    <scope>NUCLEOTIDE SEQUENCE</scope>
    <source>
        <strain evidence="2 4">CBS 304.34</strain>
    </source>
</reference>
<dbReference type="GeneID" id="54461442"/>
<dbReference type="AlphaFoldDB" id="A0A6A6YDQ6"/>
<feature type="non-terminal residue" evidence="2">
    <location>
        <position position="533"/>
    </location>
</feature>
<organism evidence="2">
    <name type="scientific">Mytilinidion resinicola</name>
    <dbReference type="NCBI Taxonomy" id="574789"/>
    <lineage>
        <taxon>Eukaryota</taxon>
        <taxon>Fungi</taxon>
        <taxon>Dikarya</taxon>
        <taxon>Ascomycota</taxon>
        <taxon>Pezizomycotina</taxon>
        <taxon>Dothideomycetes</taxon>
        <taxon>Pleosporomycetidae</taxon>
        <taxon>Mytilinidiales</taxon>
        <taxon>Mytilinidiaceae</taxon>
        <taxon>Mytilinidion</taxon>
    </lineage>
</organism>
<dbReference type="PANTHER" id="PTHR24148:SF73">
    <property type="entry name" value="HET DOMAIN PROTEIN (AFU_ORTHOLOGUE AFUA_8G01020)"/>
    <property type="match status" value="1"/>
</dbReference>
<accession>A0A6A6YDQ6</accession>
<dbReference type="PROSITE" id="PS50020">
    <property type="entry name" value="WW_DOMAIN_2"/>
    <property type="match status" value="1"/>
</dbReference>
<keyword evidence="3" id="KW-1185">Reference proteome</keyword>
<gene>
    <name evidence="2 4" type="ORF">BDZ99DRAFT_465483</name>
</gene>
<reference evidence="4" key="2">
    <citation type="submission" date="2020-04" db="EMBL/GenBank/DDBJ databases">
        <authorList>
            <consortium name="NCBI Genome Project"/>
        </authorList>
    </citation>
    <scope>NUCLEOTIDE SEQUENCE</scope>
    <source>
        <strain evidence="4">CBS 304.34</strain>
    </source>
</reference>
<evidence type="ECO:0000259" key="1">
    <source>
        <dbReference type="PROSITE" id="PS50020"/>
    </source>
</evidence>
<evidence type="ECO:0000313" key="2">
    <source>
        <dbReference type="EMBL" id="KAF2806688.1"/>
    </source>
</evidence>
<protein>
    <recommendedName>
        <fullName evidence="1">WW domain-containing protein</fullName>
    </recommendedName>
</protein>
<dbReference type="InterPro" id="IPR001202">
    <property type="entry name" value="WW_dom"/>
</dbReference>
<reference evidence="4" key="3">
    <citation type="submission" date="2025-04" db="UniProtKB">
        <authorList>
            <consortium name="RefSeq"/>
        </authorList>
    </citation>
    <scope>IDENTIFICATION</scope>
    <source>
        <strain evidence="4">CBS 304.34</strain>
    </source>
</reference>
<dbReference type="Pfam" id="PF06985">
    <property type="entry name" value="HET"/>
    <property type="match status" value="1"/>
</dbReference>
<proteinExistence type="predicted"/>
<dbReference type="EMBL" id="MU003706">
    <property type="protein sequence ID" value="KAF2806688.1"/>
    <property type="molecule type" value="Genomic_DNA"/>
</dbReference>
<sequence>MRDIYRSAYQVIAWLGPEADSSGHAIQTLNYIGGQVEYLEGGHLCPSPDAVEENWHDPGTELPYESQTWDAVHSLFCRGWFDRVWVIQEILLADSRALVQCGYCAIPFTIFRRAATCIKENHHASKLETRLRHLAKITNPSVGLPFDRVLRLGSQRKCKDPRDYVYGILGLAPKKLAAKFRPNYSNSVSQVYMEMTLLYSNHIQRLDILQRAYQYGRILNLPSWVPDLTARLPRKFPCSGQFSAGFSRAHFTFEAPAALSALGVQCARVTAVSSKLSSGGETASSTIRAWQPENITTIPYPNNETLQRAHLMTLRKGRVRERWVGWRNIYPSFEDWELAWLRFTRGETFKGTNEIPTTASAADRLICDAINLCIGHAYVRTDTGYVGTVPLDAEIGDIICVFLGCDFPVLLREKGLGRFVVVGECFVFGLYDATSVLGPLPAPWEVQMFKSFGNRYKYRFYNRDTKELVQEDPRLEGTDLGDWERFDHEPEPDDPPVFDYFRHKITNEVINSDPRMLPDALNARGVKLTWFML</sequence>
<feature type="domain" description="WW" evidence="1">
    <location>
        <begin position="438"/>
        <end position="475"/>
    </location>
</feature>